<dbReference type="GO" id="GO:0052592">
    <property type="term" value="F:oxidoreductase activity, acting on CH or CH2 groups, with an iron-sulfur protein as acceptor"/>
    <property type="evidence" value="ECO:0007669"/>
    <property type="project" value="TreeGrafter"/>
</dbReference>
<dbReference type="Pfam" id="PF00037">
    <property type="entry name" value="Fer4"/>
    <property type="match status" value="1"/>
</dbReference>
<dbReference type="InterPro" id="IPR007516">
    <property type="entry name" value="Co_F420_Hydgase/DH_bsu_N"/>
</dbReference>
<dbReference type="InterPro" id="IPR017896">
    <property type="entry name" value="4Fe4S_Fe-S-bd"/>
</dbReference>
<proteinExistence type="predicted"/>
<accession>A0A2V2N488</accession>
<evidence type="ECO:0000259" key="1">
    <source>
        <dbReference type="PROSITE" id="PS51379"/>
    </source>
</evidence>
<dbReference type="InterPro" id="IPR007525">
    <property type="entry name" value="FrhB_FdhB_C"/>
</dbReference>
<keyword evidence="3" id="KW-1185">Reference proteome</keyword>
<dbReference type="RefSeq" id="WP_109942117.1">
    <property type="nucleotide sequence ID" value="NZ_CP176366.1"/>
</dbReference>
<dbReference type="Pfam" id="PF04432">
    <property type="entry name" value="FrhB_FdhB_C"/>
    <property type="match status" value="1"/>
</dbReference>
<dbReference type="OrthoDB" id="38261at2157"/>
<name>A0A2V2N488_9EURY</name>
<dbReference type="InterPro" id="IPR017900">
    <property type="entry name" value="4Fe4S_Fe_S_CS"/>
</dbReference>
<dbReference type="SUPFAM" id="SSF54862">
    <property type="entry name" value="4Fe-4S ferredoxins"/>
    <property type="match status" value="1"/>
</dbReference>
<dbReference type="Gene3D" id="3.30.70.20">
    <property type="match status" value="1"/>
</dbReference>
<reference evidence="2 3" key="1">
    <citation type="submission" date="2018-05" db="EMBL/GenBank/DDBJ databases">
        <title>Draft genome of Methanospirillum stamsii Pt1.</title>
        <authorList>
            <person name="Dueholm M.S."/>
            <person name="Nielsen P.H."/>
            <person name="Bakmann L.F."/>
            <person name="Otzen D.E."/>
        </authorList>
    </citation>
    <scope>NUCLEOTIDE SEQUENCE [LARGE SCALE GENOMIC DNA]</scope>
    <source>
        <strain evidence="2 3">Pt1</strain>
    </source>
</reference>
<evidence type="ECO:0000313" key="2">
    <source>
        <dbReference type="EMBL" id="PWR70291.1"/>
    </source>
</evidence>
<dbReference type="Pfam" id="PF04422">
    <property type="entry name" value="FrhB_FdhB_N"/>
    <property type="match status" value="1"/>
</dbReference>
<feature type="domain" description="4Fe-4S ferredoxin-type" evidence="1">
    <location>
        <begin position="11"/>
        <end position="40"/>
    </location>
</feature>
<gene>
    <name evidence="2" type="ORF">DLD82_15890</name>
</gene>
<protein>
    <recommendedName>
        <fullName evidence="1">4Fe-4S ferredoxin-type domain-containing protein</fullName>
    </recommendedName>
</protein>
<dbReference type="PANTHER" id="PTHR31332">
    <property type="entry name" value="7-HYDROXYMETHYL CHLOROPHYLL A REDUCTASE, CHLOROPLASTIC"/>
    <property type="match status" value="1"/>
</dbReference>
<sequence length="337" mass="36819">MTKNKTYTALKEEVWDTGICSGCGACTAVCPADALFFSDDPGINHPLSSGYCKQETDQVPCGACYDVCPRTRPKKEEILGSYLHVTGARSTSEIAHKQSGGAVTALLVNAFQSGMIDGVITVTEDRWTHRSISILITSAGELIEHAGSRYNWSVPVLKSLKSAIISKKLKHLAIVGTPCVVQAARLMKESSHDLVKPYGKSIRLIIGLFCTESFDYYPLMDKILKEQHNIPSYTIKKMDVKGKLELSLTDGSQTAIALKEIEPAIRNGCKTCTDFSALDSDISAGSVGTKDGWTTLLVRTEKGNQFVQNAVNSHQLELSDEIDIDAIMHLAEKKFNR</sequence>
<dbReference type="InterPro" id="IPR045220">
    <property type="entry name" value="FRHB/FDHB/HCAR-like"/>
</dbReference>
<comment type="caution">
    <text evidence="2">The sequence shown here is derived from an EMBL/GenBank/DDBJ whole genome shotgun (WGS) entry which is preliminary data.</text>
</comment>
<evidence type="ECO:0000313" key="3">
    <source>
        <dbReference type="Proteomes" id="UP000245934"/>
    </source>
</evidence>
<dbReference type="Proteomes" id="UP000245934">
    <property type="component" value="Unassembled WGS sequence"/>
</dbReference>
<dbReference type="GeneID" id="97609829"/>
<organism evidence="2 3">
    <name type="scientific">Methanospirillum stamsii</name>
    <dbReference type="NCBI Taxonomy" id="1277351"/>
    <lineage>
        <taxon>Archaea</taxon>
        <taxon>Methanobacteriati</taxon>
        <taxon>Methanobacteriota</taxon>
        <taxon>Stenosarchaea group</taxon>
        <taxon>Methanomicrobia</taxon>
        <taxon>Methanomicrobiales</taxon>
        <taxon>Methanospirillaceae</taxon>
        <taxon>Methanospirillum</taxon>
    </lineage>
</organism>
<dbReference type="EMBL" id="QGMZ01000044">
    <property type="protein sequence ID" value="PWR70291.1"/>
    <property type="molecule type" value="Genomic_DNA"/>
</dbReference>
<dbReference type="AlphaFoldDB" id="A0A2V2N488"/>
<dbReference type="PANTHER" id="PTHR31332:SF0">
    <property type="entry name" value="7-HYDROXYMETHYL CHLOROPHYLL A REDUCTASE, CHLOROPLASTIC"/>
    <property type="match status" value="1"/>
</dbReference>
<dbReference type="PROSITE" id="PS51379">
    <property type="entry name" value="4FE4S_FER_2"/>
    <property type="match status" value="1"/>
</dbReference>
<dbReference type="PROSITE" id="PS00198">
    <property type="entry name" value="4FE4S_FER_1"/>
    <property type="match status" value="1"/>
</dbReference>